<gene>
    <name evidence="1" type="ORF">BDN72DRAFT_879900</name>
</gene>
<evidence type="ECO:0000313" key="1">
    <source>
        <dbReference type="EMBL" id="TFK67072.1"/>
    </source>
</evidence>
<sequence length="1575" mass="177427">MPRSTRSGKTFSPFTVTLSTGTRVDGLMSQAILAELERDERGEGDCEGAALEEHDALIPTPPPSLAIERDVLVLATPPALDTFVLTPLPLLAEGNKFVLTPSLPLLPPLPLRIEHDVFAFTPPPLLPPPPHLHVERYAFVSTPLLPLPAPPALAPAPAPPHTTSSTACKKAAYKAKRAIWRQSNAKEREEREDLDFTYRVRPATIQKLPKPETITTTLNSIDLPAAKACWVGRRLSDLRAALPSYGDLVFDGYKVVEWDGSVPHAILDDEERIVAVLVGQPKHASWREAILDAAKTCAEVREAGERDLLFNDDHTFHRRGNFTAISIGVSHGGGQTRPGNLFHPKKRKLLLQTLLERKSIQRIAGFQSTSFSLYAPKMSKYYIDNLKPLFNHPDFHLSANFKNSIFPSTTFNLGPHCVTHEHTDPGNVAFGLCAITALGSFNPKTSGLLALYDLNLLIQFPPGSTILIPSAIFRHGNTPLQDGESRMSITQYSAGGLFRYVKYGFKTANELGKKMKAKLDGDHDNRVAEALSLFSKFSELDSDRRVRFSASTNITNIYMVFSSTSCPSRFILMPDLSSKRKRKRDAAMFIDPQHLQPQLGSSLRIHSTTTYIARGPNKRLTEDEVPSPHLLPSSHDQHHILEDSDFLDTVQDPSAPMPHSKLLLYGTTFWMKVRDNFLDEFSRLDGRGGQTDVLCKGCQTGQALFRCRSCFSGDLLCSGCMVSRHRENPLHWVEGFKEWLGTRFRRTALKTLGLRIQVGHNLDAGTCPYPKAAFNDEFMILHVNGLHEVGLDFCGSTLQEPQTAASLALLNHAQILSFESKCSVYELYQTLSRLSDNSGIVPQRNRYRALLDILRQYRHLKMLKRAGRGHDKGGVNETEQGQCAVLCPACPQPGLNLPKDWKDAPADKRWLYALFLAMDANFRLRRRIKRGTSEATDPSLSQGWAYFVAPSEYTEHLHQFDKVIEQPKSTCSNHSAVNSERSTRGLAITGVGSVGCARHNFFRPHGIGDLQNGERYVNMDFIFFSSLCLTTFGLLIVSYDIACQWFKNLWARMNKYPDVLWISNDQQAATRFFVPKFHLPAHVGSCQTAFSFNLNHSVGRTDGEAPERGWSHLNPLSTSTAEMGPGSRRDTLEDHFGDWNWRKTKSIGTSLHKKLQLARKQMTESKNNYDILELGLPPDIVTRWKAEVELWEDDHQHPNPYVVAGKGLTQDSVRKTLNEQDTRDIESGVAFILHEDFTPSELITVGLELEHGQRKLLKQYADIQPNPTIEQKEQFKKNADILQEQMDGWIQAQELYMPTSRPLRRSLANDMPVQRLPLYLPSSILNRAACSESLREIEWQLRFAQAGDALNEARTHLRSRSYLHKFKDSFDRGQRANTRSQGLIDRVQQKYQTAYTAMKNLSRHLDHPGWEVKYQELKDGDVKGLNLEVRLGEGYQTSSWIWGAFGSGDELRNDENVHDFLPPAVRVDWCKSRARSIRWAEEVELLQEEIRRVKEFLDSQALVWSNRAQVEEARIAIDKPEVIEGRIAYAQKQAQLRKDLHGFFQYLWSLDHLDPDVGGDHEEGNESDGGDNVAG</sequence>
<organism evidence="1 2">
    <name type="scientific">Pluteus cervinus</name>
    <dbReference type="NCBI Taxonomy" id="181527"/>
    <lineage>
        <taxon>Eukaryota</taxon>
        <taxon>Fungi</taxon>
        <taxon>Dikarya</taxon>
        <taxon>Basidiomycota</taxon>
        <taxon>Agaricomycotina</taxon>
        <taxon>Agaricomycetes</taxon>
        <taxon>Agaricomycetidae</taxon>
        <taxon>Agaricales</taxon>
        <taxon>Pluteineae</taxon>
        <taxon>Pluteaceae</taxon>
        <taxon>Pluteus</taxon>
    </lineage>
</organism>
<keyword evidence="2" id="KW-1185">Reference proteome</keyword>
<evidence type="ECO:0000313" key="2">
    <source>
        <dbReference type="Proteomes" id="UP000308600"/>
    </source>
</evidence>
<proteinExistence type="predicted"/>
<protein>
    <submittedName>
        <fullName evidence="1">Uncharacterized protein</fullName>
    </submittedName>
</protein>
<dbReference type="Proteomes" id="UP000308600">
    <property type="component" value="Unassembled WGS sequence"/>
</dbReference>
<accession>A0ACD3AQ80</accession>
<dbReference type="EMBL" id="ML208386">
    <property type="protein sequence ID" value="TFK67072.1"/>
    <property type="molecule type" value="Genomic_DNA"/>
</dbReference>
<name>A0ACD3AQ80_9AGAR</name>
<reference evidence="1 2" key="1">
    <citation type="journal article" date="2019" name="Nat. Ecol. Evol.">
        <title>Megaphylogeny resolves global patterns of mushroom evolution.</title>
        <authorList>
            <person name="Varga T."/>
            <person name="Krizsan K."/>
            <person name="Foldi C."/>
            <person name="Dima B."/>
            <person name="Sanchez-Garcia M."/>
            <person name="Sanchez-Ramirez S."/>
            <person name="Szollosi G.J."/>
            <person name="Szarkandi J.G."/>
            <person name="Papp V."/>
            <person name="Albert L."/>
            <person name="Andreopoulos W."/>
            <person name="Angelini C."/>
            <person name="Antonin V."/>
            <person name="Barry K.W."/>
            <person name="Bougher N.L."/>
            <person name="Buchanan P."/>
            <person name="Buyck B."/>
            <person name="Bense V."/>
            <person name="Catcheside P."/>
            <person name="Chovatia M."/>
            <person name="Cooper J."/>
            <person name="Damon W."/>
            <person name="Desjardin D."/>
            <person name="Finy P."/>
            <person name="Geml J."/>
            <person name="Haridas S."/>
            <person name="Hughes K."/>
            <person name="Justo A."/>
            <person name="Karasinski D."/>
            <person name="Kautmanova I."/>
            <person name="Kiss B."/>
            <person name="Kocsube S."/>
            <person name="Kotiranta H."/>
            <person name="LaButti K.M."/>
            <person name="Lechner B.E."/>
            <person name="Liimatainen K."/>
            <person name="Lipzen A."/>
            <person name="Lukacs Z."/>
            <person name="Mihaltcheva S."/>
            <person name="Morgado L.N."/>
            <person name="Niskanen T."/>
            <person name="Noordeloos M.E."/>
            <person name="Ohm R.A."/>
            <person name="Ortiz-Santana B."/>
            <person name="Ovrebo C."/>
            <person name="Racz N."/>
            <person name="Riley R."/>
            <person name="Savchenko A."/>
            <person name="Shiryaev A."/>
            <person name="Soop K."/>
            <person name="Spirin V."/>
            <person name="Szebenyi C."/>
            <person name="Tomsovsky M."/>
            <person name="Tulloss R.E."/>
            <person name="Uehling J."/>
            <person name="Grigoriev I.V."/>
            <person name="Vagvolgyi C."/>
            <person name="Papp T."/>
            <person name="Martin F.M."/>
            <person name="Miettinen O."/>
            <person name="Hibbett D.S."/>
            <person name="Nagy L.G."/>
        </authorList>
    </citation>
    <scope>NUCLEOTIDE SEQUENCE [LARGE SCALE GENOMIC DNA]</scope>
    <source>
        <strain evidence="1 2">NL-1719</strain>
    </source>
</reference>